<dbReference type="RefSeq" id="WP_179421326.1">
    <property type="nucleotide sequence ID" value="NZ_JACCAB010000001.1"/>
</dbReference>
<feature type="region of interest" description="Disordered" evidence="1">
    <location>
        <begin position="288"/>
        <end position="324"/>
    </location>
</feature>
<sequence length="542" mass="59768">MRLPNTLVDEIDYGGAVAAELASVNRFMPPNYGDLALTPRKKELTASLKSLARRDLTPALMDTVMARKSGGGSRPLPYIALQDRLLYRALVALIADRVPRPERGREAYNDFVQFPLTRDECKFVLKTDIAAFYQYVDHERLADEVVAQTGDDVAITGALGILQAVSRRKFGLPQMTQPSDVLGDLYVEPIRRSLLRGQFDTVRYADDFRVACRTYNEALAALELAERSAHELGLVLNEAKTTTPHRETYEASLKETDSAERDIFAALKDGQNDTELEDFFFPEVHYEDTAEEDESDSLGVTSPGVNDDEIDPPPSGGDEEFEPTSTQLEAAALVVHYWNDEDAATTAGIAWSRTTRSALIQKALLVLGAGNDPAAMPHVTSILVREPHMTPQLCNYLTALSADEPTMISETLDLVCNRRIVSVWQALWVSHCAGTVTGSRGGTAHIEWLRDQVDGQHPAVAAQAILALAQRRKLDPVVAAEAYQRLPLVHKPTALIALAAARGVSKLPVEADTQIERWQAAWAAEQPWGRPSRIIRRKPAQL</sequence>
<dbReference type="Proteomes" id="UP000573599">
    <property type="component" value="Unassembled WGS sequence"/>
</dbReference>
<dbReference type="EMBL" id="JACCAB010000001">
    <property type="protein sequence ID" value="NYG06911.1"/>
    <property type="molecule type" value="Genomic_DNA"/>
</dbReference>
<reference evidence="3 4" key="1">
    <citation type="submission" date="2020-07" db="EMBL/GenBank/DDBJ databases">
        <title>Sequencing the genomes of 1000 actinobacteria strains.</title>
        <authorList>
            <person name="Klenk H.-P."/>
        </authorList>
    </citation>
    <scope>NUCLEOTIDE SEQUENCE [LARGE SCALE GENOMIC DNA]</scope>
    <source>
        <strain evidence="3 4">DSM 23987</strain>
    </source>
</reference>
<accession>A0A852WH97</accession>
<feature type="compositionally biased region" description="Acidic residues" evidence="1">
    <location>
        <begin position="306"/>
        <end position="322"/>
    </location>
</feature>
<gene>
    <name evidence="3" type="ORF">BJ986_001398</name>
</gene>
<proteinExistence type="predicted"/>
<evidence type="ECO:0000313" key="3">
    <source>
        <dbReference type="EMBL" id="NYG06911.1"/>
    </source>
</evidence>
<name>A0A852WH97_9MICO</name>
<dbReference type="Pfam" id="PF00078">
    <property type="entry name" value="RVT_1"/>
    <property type="match status" value="1"/>
</dbReference>
<protein>
    <recommendedName>
        <fullName evidence="2">Reverse transcriptase domain-containing protein</fullName>
    </recommendedName>
</protein>
<dbReference type="InterPro" id="IPR000477">
    <property type="entry name" value="RT_dom"/>
</dbReference>
<keyword evidence="4" id="KW-1185">Reference proteome</keyword>
<evidence type="ECO:0000313" key="4">
    <source>
        <dbReference type="Proteomes" id="UP000573599"/>
    </source>
</evidence>
<dbReference type="PROSITE" id="PS50878">
    <property type="entry name" value="RT_POL"/>
    <property type="match status" value="1"/>
</dbReference>
<feature type="domain" description="Reverse transcriptase" evidence="2">
    <location>
        <begin position="45"/>
        <end position="302"/>
    </location>
</feature>
<dbReference type="AlphaFoldDB" id="A0A852WH97"/>
<evidence type="ECO:0000256" key="1">
    <source>
        <dbReference type="SAM" id="MobiDB-lite"/>
    </source>
</evidence>
<comment type="caution">
    <text evidence="3">The sequence shown here is derived from an EMBL/GenBank/DDBJ whole genome shotgun (WGS) entry which is preliminary data.</text>
</comment>
<organism evidence="3 4">
    <name type="scientific">Pedococcus badiiscoriae</name>
    <dbReference type="NCBI Taxonomy" id="642776"/>
    <lineage>
        <taxon>Bacteria</taxon>
        <taxon>Bacillati</taxon>
        <taxon>Actinomycetota</taxon>
        <taxon>Actinomycetes</taxon>
        <taxon>Micrococcales</taxon>
        <taxon>Intrasporangiaceae</taxon>
        <taxon>Pedococcus</taxon>
    </lineage>
</organism>
<evidence type="ECO:0000259" key="2">
    <source>
        <dbReference type="PROSITE" id="PS50878"/>
    </source>
</evidence>